<comment type="caution">
    <text evidence="2">The sequence shown here is derived from an EMBL/GenBank/DDBJ whole genome shotgun (WGS) entry which is preliminary data.</text>
</comment>
<gene>
    <name evidence="2" type="ORF">H8S18_13465</name>
</gene>
<dbReference type="Gene3D" id="3.20.20.210">
    <property type="match status" value="1"/>
</dbReference>
<evidence type="ECO:0000313" key="2">
    <source>
        <dbReference type="EMBL" id="MBC5649350.1"/>
    </source>
</evidence>
<keyword evidence="3" id="KW-1185">Reference proteome</keyword>
<dbReference type="Pfam" id="PF01208">
    <property type="entry name" value="URO-D"/>
    <property type="match status" value="1"/>
</dbReference>
<dbReference type="InterPro" id="IPR038071">
    <property type="entry name" value="UROD/MetE-like_sf"/>
</dbReference>
<reference evidence="2 3" key="1">
    <citation type="submission" date="2020-08" db="EMBL/GenBank/DDBJ databases">
        <title>Genome public.</title>
        <authorList>
            <person name="Liu C."/>
            <person name="Sun Q."/>
        </authorList>
    </citation>
    <scope>NUCLEOTIDE SEQUENCE [LARGE SCALE GENOMIC DNA]</scope>
    <source>
        <strain evidence="2 3">NSJ-35</strain>
    </source>
</reference>
<dbReference type="SUPFAM" id="SSF51726">
    <property type="entry name" value="UROD/MetE-like"/>
    <property type="match status" value="1"/>
</dbReference>
<protein>
    <recommendedName>
        <fullName evidence="1">Uroporphyrinogen decarboxylase (URO-D) domain-containing protein</fullName>
    </recommendedName>
</protein>
<sequence length="384" mass="44310">MTSREKFLATIAFKPGATPPNWEFAYWKDTIERWYTEGLPRKHGTFSSENAQWISGSACPGSDGFTEEKYYGRDVEAFFEFDERVHMVGVDCISMIPPFEEKILSETKENIEKICPDGKRVKIKKDGGSMPCFLDYPVHGRKEFDDIRRRFCAHSAGRYAHGWDAAYRNRTYPLQMGGGNIAGFYSVIREMVGLEKSLYLFYDDPDFATEILDFFLTYYTEIYTEILGKTDVDYLLIWEDLAYKNGPLISPDIFRKFILPYYKELTGRMKKLGVENFFVDTDGNFEALIDLFLEGGITGFYPFEAAANMNVEIIRKRYPKLVLMGGIDKRALADGKAAIHQEMNKVERVLGTGGYIPYTDHMVPPDVSFKNYCYFRKCLKEMIQ</sequence>
<name>A0ABR7EHS9_9FIRM</name>
<feature type="domain" description="Uroporphyrinogen decarboxylase (URO-D)" evidence="1">
    <location>
        <begin position="180"/>
        <end position="381"/>
    </location>
</feature>
<organism evidence="2 3">
    <name type="scientific">Christensenella tenuis</name>
    <dbReference type="NCBI Taxonomy" id="2763033"/>
    <lineage>
        <taxon>Bacteria</taxon>
        <taxon>Bacillati</taxon>
        <taxon>Bacillota</taxon>
        <taxon>Clostridia</taxon>
        <taxon>Christensenellales</taxon>
        <taxon>Christensenellaceae</taxon>
        <taxon>Christensenella</taxon>
    </lineage>
</organism>
<dbReference type="InterPro" id="IPR000257">
    <property type="entry name" value="Uroporphyrinogen_deCOase"/>
</dbReference>
<dbReference type="Proteomes" id="UP000606889">
    <property type="component" value="Unassembled WGS sequence"/>
</dbReference>
<dbReference type="RefSeq" id="WP_186858788.1">
    <property type="nucleotide sequence ID" value="NZ_JACOON010000007.1"/>
</dbReference>
<evidence type="ECO:0000259" key="1">
    <source>
        <dbReference type="Pfam" id="PF01208"/>
    </source>
</evidence>
<proteinExistence type="predicted"/>
<evidence type="ECO:0000313" key="3">
    <source>
        <dbReference type="Proteomes" id="UP000606889"/>
    </source>
</evidence>
<accession>A0ABR7EHS9</accession>
<dbReference type="EMBL" id="JACOON010000007">
    <property type="protein sequence ID" value="MBC5649350.1"/>
    <property type="molecule type" value="Genomic_DNA"/>
</dbReference>